<keyword evidence="3" id="KW-1003">Cell membrane</keyword>
<dbReference type="InterPro" id="IPR037185">
    <property type="entry name" value="EmrE-like"/>
</dbReference>
<dbReference type="Pfam" id="PF00893">
    <property type="entry name" value="Multi_Drug_Res"/>
    <property type="match status" value="1"/>
</dbReference>
<comment type="caution">
    <text evidence="10">The sequence shown here is derived from an EMBL/GenBank/DDBJ whole genome shotgun (WGS) entry which is preliminary data.</text>
</comment>
<dbReference type="PANTHER" id="PTHR30561">
    <property type="entry name" value="SMR FAMILY PROTON-DEPENDENT DRUG EFFLUX TRANSPORTER SUGE"/>
    <property type="match status" value="1"/>
</dbReference>
<dbReference type="AlphaFoldDB" id="A0A917YFW8"/>
<evidence type="ECO:0000256" key="9">
    <source>
        <dbReference type="SAM" id="Phobius"/>
    </source>
</evidence>
<sequence length="113" mass="11979">MSPTVLYSLLGVAILLEVVGTTLLAQTAQFTRPLPTLGTALCYAVSFYCLSIITSSLPVGVVYAVWSGLGIVFVAGLNFVLFRQALDPWAMFGMVLIVAGVLVINLMSRSAAH</sequence>
<keyword evidence="6 9" id="KW-0472">Membrane</keyword>
<evidence type="ECO:0000256" key="3">
    <source>
        <dbReference type="ARBA" id="ARBA00022475"/>
    </source>
</evidence>
<gene>
    <name evidence="10" type="primary">emrE</name>
    <name evidence="10" type="ORF">GCM10010991_01860</name>
</gene>
<evidence type="ECO:0000256" key="1">
    <source>
        <dbReference type="ARBA" id="ARBA00004651"/>
    </source>
</evidence>
<dbReference type="GO" id="GO:0015199">
    <property type="term" value="F:amino-acid betaine transmembrane transporter activity"/>
    <property type="evidence" value="ECO:0007669"/>
    <property type="project" value="TreeGrafter"/>
</dbReference>
<dbReference type="OrthoDB" id="9808638at2"/>
<reference evidence="10 11" key="1">
    <citation type="journal article" date="2014" name="Int. J. Syst. Evol. Microbiol.">
        <title>Complete genome sequence of Corynebacterium casei LMG S-19264T (=DSM 44701T), isolated from a smear-ripened cheese.</title>
        <authorList>
            <consortium name="US DOE Joint Genome Institute (JGI-PGF)"/>
            <person name="Walter F."/>
            <person name="Albersmeier A."/>
            <person name="Kalinowski J."/>
            <person name="Ruckert C."/>
        </authorList>
    </citation>
    <scope>NUCLEOTIDE SEQUENCE [LARGE SCALE GENOMIC DNA]</scope>
    <source>
        <strain evidence="10 11">CGMCC 1.7029</strain>
    </source>
</reference>
<feature type="transmembrane region" description="Helical" evidence="9">
    <location>
        <begin position="89"/>
        <end position="108"/>
    </location>
</feature>
<dbReference type="EMBL" id="BMLP01000001">
    <property type="protein sequence ID" value="GGO23957.1"/>
    <property type="molecule type" value="Genomic_DNA"/>
</dbReference>
<keyword evidence="2" id="KW-0813">Transport</keyword>
<comment type="subcellular location">
    <subcellularLocation>
        <location evidence="1 8">Cell membrane</location>
        <topology evidence="1 8">Multi-pass membrane protein</topology>
    </subcellularLocation>
</comment>
<feature type="transmembrane region" description="Helical" evidence="9">
    <location>
        <begin position="63"/>
        <end position="82"/>
    </location>
</feature>
<evidence type="ECO:0000256" key="8">
    <source>
        <dbReference type="RuleBase" id="RU003942"/>
    </source>
</evidence>
<feature type="transmembrane region" description="Helical" evidence="9">
    <location>
        <begin position="6"/>
        <end position="25"/>
    </location>
</feature>
<evidence type="ECO:0000256" key="5">
    <source>
        <dbReference type="ARBA" id="ARBA00022989"/>
    </source>
</evidence>
<dbReference type="GO" id="GO:0015220">
    <property type="term" value="F:choline transmembrane transporter activity"/>
    <property type="evidence" value="ECO:0007669"/>
    <property type="project" value="TreeGrafter"/>
</dbReference>
<organism evidence="10 11">
    <name type="scientific">Gemmobacter aquaticus</name>
    <dbReference type="NCBI Taxonomy" id="490185"/>
    <lineage>
        <taxon>Bacteria</taxon>
        <taxon>Pseudomonadati</taxon>
        <taxon>Pseudomonadota</taxon>
        <taxon>Alphaproteobacteria</taxon>
        <taxon>Rhodobacterales</taxon>
        <taxon>Paracoccaceae</taxon>
        <taxon>Gemmobacter</taxon>
    </lineage>
</organism>
<dbReference type="InterPro" id="IPR045324">
    <property type="entry name" value="Small_multidrug_res"/>
</dbReference>
<dbReference type="GO" id="GO:0031460">
    <property type="term" value="P:glycine betaine transport"/>
    <property type="evidence" value="ECO:0007669"/>
    <property type="project" value="TreeGrafter"/>
</dbReference>
<keyword evidence="5 9" id="KW-1133">Transmembrane helix</keyword>
<protein>
    <submittedName>
        <fullName evidence="10">Multidrug transporter</fullName>
    </submittedName>
</protein>
<evidence type="ECO:0000313" key="11">
    <source>
        <dbReference type="Proteomes" id="UP000598196"/>
    </source>
</evidence>
<proteinExistence type="inferred from homology"/>
<evidence type="ECO:0000256" key="2">
    <source>
        <dbReference type="ARBA" id="ARBA00022448"/>
    </source>
</evidence>
<accession>A0A917YFW8</accession>
<dbReference type="SUPFAM" id="SSF103481">
    <property type="entry name" value="Multidrug resistance efflux transporter EmrE"/>
    <property type="match status" value="1"/>
</dbReference>
<dbReference type="Gene3D" id="1.10.3730.20">
    <property type="match status" value="1"/>
</dbReference>
<name>A0A917YFW8_9RHOB</name>
<dbReference type="GO" id="GO:0015297">
    <property type="term" value="F:antiporter activity"/>
    <property type="evidence" value="ECO:0007669"/>
    <property type="project" value="TreeGrafter"/>
</dbReference>
<dbReference type="FunFam" id="1.10.3730.20:FF:000001">
    <property type="entry name" value="Quaternary ammonium compound resistance transporter SugE"/>
    <property type="match status" value="1"/>
</dbReference>
<dbReference type="PANTHER" id="PTHR30561:SF1">
    <property type="entry name" value="MULTIDRUG TRANSPORTER EMRE"/>
    <property type="match status" value="1"/>
</dbReference>
<dbReference type="Proteomes" id="UP000598196">
    <property type="component" value="Unassembled WGS sequence"/>
</dbReference>
<dbReference type="GO" id="GO:1990961">
    <property type="term" value="P:xenobiotic detoxification by transmembrane export across the plasma membrane"/>
    <property type="evidence" value="ECO:0007669"/>
    <property type="project" value="UniProtKB-ARBA"/>
</dbReference>
<evidence type="ECO:0000256" key="7">
    <source>
        <dbReference type="ARBA" id="ARBA00038032"/>
    </source>
</evidence>
<comment type="similarity">
    <text evidence="7 8">Belongs to the drug/metabolite transporter (DMT) superfamily. Small multidrug resistance (SMR) (TC 2.A.7.1) family.</text>
</comment>
<evidence type="ECO:0000313" key="10">
    <source>
        <dbReference type="EMBL" id="GGO23957.1"/>
    </source>
</evidence>
<evidence type="ECO:0000256" key="6">
    <source>
        <dbReference type="ARBA" id="ARBA00023136"/>
    </source>
</evidence>
<evidence type="ECO:0000256" key="4">
    <source>
        <dbReference type="ARBA" id="ARBA00022692"/>
    </source>
</evidence>
<dbReference type="GO" id="GO:0005886">
    <property type="term" value="C:plasma membrane"/>
    <property type="evidence" value="ECO:0007669"/>
    <property type="project" value="UniProtKB-SubCell"/>
</dbReference>
<dbReference type="RefSeq" id="WP_146286003.1">
    <property type="nucleotide sequence ID" value="NZ_BMLP01000001.1"/>
</dbReference>
<feature type="transmembrane region" description="Helical" evidence="9">
    <location>
        <begin position="37"/>
        <end position="57"/>
    </location>
</feature>
<dbReference type="InterPro" id="IPR000390">
    <property type="entry name" value="Small_drug/metabolite_transptr"/>
</dbReference>
<keyword evidence="11" id="KW-1185">Reference proteome</keyword>
<keyword evidence="4 8" id="KW-0812">Transmembrane</keyword>